<dbReference type="PANTHER" id="PTHR30408:SF12">
    <property type="entry name" value="TYPE I RESTRICTION ENZYME MJAVIII SPECIFICITY SUBUNIT"/>
    <property type="match status" value="1"/>
</dbReference>
<name>A0A315EF74_9BURK</name>
<dbReference type="InterPro" id="IPR000055">
    <property type="entry name" value="Restrct_endonuc_typeI_TRD"/>
</dbReference>
<evidence type="ECO:0000259" key="4">
    <source>
        <dbReference type="Pfam" id="PF01420"/>
    </source>
</evidence>
<dbReference type="InterPro" id="IPR052021">
    <property type="entry name" value="Type-I_RS_S_subunit"/>
</dbReference>
<dbReference type="Proteomes" id="UP000250790">
    <property type="component" value="Unassembled WGS sequence"/>
</dbReference>
<dbReference type="EMBL" id="NESN01000001">
    <property type="protein sequence ID" value="PUE55799.1"/>
    <property type="molecule type" value="Genomic_DNA"/>
</dbReference>
<protein>
    <recommendedName>
        <fullName evidence="4">Type I restriction modification DNA specificity domain-containing protein</fullName>
    </recommendedName>
</protein>
<organism evidence="5 6">
    <name type="scientific">Limnohabitans parvus II-B4</name>
    <dbReference type="NCBI Taxonomy" id="1293052"/>
    <lineage>
        <taxon>Bacteria</taxon>
        <taxon>Pseudomonadati</taxon>
        <taxon>Pseudomonadota</taxon>
        <taxon>Betaproteobacteria</taxon>
        <taxon>Burkholderiales</taxon>
        <taxon>Comamonadaceae</taxon>
        <taxon>Limnohabitans</taxon>
    </lineage>
</organism>
<dbReference type="OrthoDB" id="5298944at2"/>
<dbReference type="SUPFAM" id="SSF116734">
    <property type="entry name" value="DNA methylase specificity domain"/>
    <property type="match status" value="1"/>
</dbReference>
<comment type="caution">
    <text evidence="5">The sequence shown here is derived from an EMBL/GenBank/DDBJ whole genome shotgun (WGS) entry which is preliminary data.</text>
</comment>
<keyword evidence="6" id="KW-1185">Reference proteome</keyword>
<evidence type="ECO:0000313" key="5">
    <source>
        <dbReference type="EMBL" id="PUE55799.1"/>
    </source>
</evidence>
<reference evidence="5 6" key="1">
    <citation type="submission" date="2017-04" db="EMBL/GenBank/DDBJ databases">
        <title>Unexpected and diverse lifestyles within the genus Limnohabitans.</title>
        <authorList>
            <person name="Kasalicky V."/>
            <person name="Mehrshad M."/>
            <person name="Andrei S.-A."/>
            <person name="Salcher M."/>
            <person name="Kratochvilova H."/>
            <person name="Simek K."/>
            <person name="Ghai R."/>
        </authorList>
    </citation>
    <scope>NUCLEOTIDE SEQUENCE [LARGE SCALE GENOMIC DNA]</scope>
    <source>
        <strain evidence="5 6">II-B4</strain>
    </source>
</reference>
<dbReference type="PANTHER" id="PTHR30408">
    <property type="entry name" value="TYPE-1 RESTRICTION ENZYME ECOKI SPECIFICITY PROTEIN"/>
    <property type="match status" value="1"/>
</dbReference>
<feature type="domain" description="Type I restriction modification DNA specificity" evidence="4">
    <location>
        <begin position="2"/>
        <end position="164"/>
    </location>
</feature>
<dbReference type="GO" id="GO:0009307">
    <property type="term" value="P:DNA restriction-modification system"/>
    <property type="evidence" value="ECO:0007669"/>
    <property type="project" value="UniProtKB-KW"/>
</dbReference>
<proteinExistence type="inferred from homology"/>
<dbReference type="RefSeq" id="WP_108311789.1">
    <property type="nucleotide sequence ID" value="NZ_NESN01000001.1"/>
</dbReference>
<dbReference type="GO" id="GO:0003677">
    <property type="term" value="F:DNA binding"/>
    <property type="evidence" value="ECO:0007669"/>
    <property type="project" value="UniProtKB-KW"/>
</dbReference>
<dbReference type="AlphaFoldDB" id="A0A315EF74"/>
<keyword evidence="3" id="KW-0238">DNA-binding</keyword>
<dbReference type="Gene3D" id="3.90.220.20">
    <property type="entry name" value="DNA methylase specificity domains"/>
    <property type="match status" value="1"/>
</dbReference>
<dbReference type="CDD" id="cd17496">
    <property type="entry name" value="RMtype1_S_BliBORF2384P-TRD1-CR1_like"/>
    <property type="match status" value="1"/>
</dbReference>
<evidence type="ECO:0000256" key="2">
    <source>
        <dbReference type="ARBA" id="ARBA00022747"/>
    </source>
</evidence>
<gene>
    <name evidence="5" type="ORF">B9Z37_04480</name>
</gene>
<comment type="similarity">
    <text evidence="1">Belongs to the type-I restriction system S methylase family.</text>
</comment>
<evidence type="ECO:0000256" key="3">
    <source>
        <dbReference type="ARBA" id="ARBA00023125"/>
    </source>
</evidence>
<evidence type="ECO:0000256" key="1">
    <source>
        <dbReference type="ARBA" id="ARBA00010923"/>
    </source>
</evidence>
<keyword evidence="2" id="KW-0680">Restriction system</keyword>
<accession>A0A315EF74</accession>
<evidence type="ECO:0000313" key="6">
    <source>
        <dbReference type="Proteomes" id="UP000250790"/>
    </source>
</evidence>
<sequence>MKWQLKKLGDYIEVVMGQAPLGEECNKDGVGTIFVKAGEFGERSPTVEEWTTNPLKIAEKDDTLVCVVGATAGKINYSSFRCAIGRSVAAVRANSTELNNIFLYYFLKSNIQTLRGKSQGAAQAVITREMLKSLEIPLPPITEQLRIVGMLTKAEKIKDLHKEGLLKATQLIDSVVSNEIFAVN</sequence>
<dbReference type="InterPro" id="IPR044946">
    <property type="entry name" value="Restrct_endonuc_typeI_TRD_sf"/>
</dbReference>
<dbReference type="Pfam" id="PF01420">
    <property type="entry name" value="Methylase_S"/>
    <property type="match status" value="1"/>
</dbReference>